<reference evidence="3 4" key="1">
    <citation type="submission" date="2017-11" db="EMBL/GenBank/DDBJ databases">
        <title>De-novo sequencing of pomegranate (Punica granatum L.) genome.</title>
        <authorList>
            <person name="Akparov Z."/>
            <person name="Amiraslanov A."/>
            <person name="Hajiyeva S."/>
            <person name="Abbasov M."/>
            <person name="Kaur K."/>
            <person name="Hamwieh A."/>
            <person name="Solovyev V."/>
            <person name="Salamov A."/>
            <person name="Braich B."/>
            <person name="Kosarev P."/>
            <person name="Mahmoud A."/>
            <person name="Hajiyev E."/>
            <person name="Babayeva S."/>
            <person name="Izzatullayeva V."/>
            <person name="Mammadov A."/>
            <person name="Mammadov A."/>
            <person name="Sharifova S."/>
            <person name="Ojaghi J."/>
            <person name="Eynullazada K."/>
            <person name="Bayramov B."/>
            <person name="Abdulazimova A."/>
            <person name="Shahmuradov I."/>
        </authorList>
    </citation>
    <scope>NUCLEOTIDE SEQUENCE [LARGE SCALE GENOMIC DNA]</scope>
    <source>
        <strain evidence="4">cv. AG2017</strain>
        <tissue evidence="3">Leaf</tissue>
    </source>
</reference>
<dbReference type="AlphaFoldDB" id="A0A2I0IUY7"/>
<evidence type="ECO:0000259" key="1">
    <source>
        <dbReference type="Pfam" id="PF08387"/>
    </source>
</evidence>
<sequence>MIEGVSNDRSFSFIVLNPHARDLEHLNPLLRSLIAEEKVEEVWIEFMFKHKQPQRLAPELFSYKHLVVLRLGCYIDLDESTAINLQKVKELEISLSSLNQHLVDRFIQGCPLLEDLTICGPLFQGQEGRHLGHDLREEILVPGSMHLRRVTILLLEPSMVNYKIIIQASSLQSLTVSDGNILALYSLSEAARKHKELLIGECFLRSFGIRLYRLHFSFSDNQAGTTELYSDLICISIVKGLADLLRDDVPVQSDVVDLRITLAEEFKDFELIPHLLKCFPSLKRLCLLKDDYSACLEQKFDLPDRIPMCLSNRIKEIEFRDISPKMESEMKLLKYLLMHGRELKKIRFAVNLRFLDHGDENFLHNKAGRPPQTGKLFVVHKERNLCTILAVLLDYKEHFNGTYPRTVKSFAFSNKAP</sequence>
<dbReference type="Proteomes" id="UP000233551">
    <property type="component" value="Unassembled WGS sequence"/>
</dbReference>
<evidence type="ECO:0000313" key="3">
    <source>
        <dbReference type="EMBL" id="PKI47815.1"/>
    </source>
</evidence>
<accession>A0A2I0IUY7</accession>
<name>A0A2I0IUY7_PUNGR</name>
<proteinExistence type="predicted"/>
<protein>
    <submittedName>
        <fullName evidence="3">Uncharacterized protein</fullName>
    </submittedName>
</protein>
<dbReference type="Pfam" id="PF08387">
    <property type="entry name" value="FBD"/>
    <property type="match status" value="1"/>
</dbReference>
<dbReference type="SUPFAM" id="SSF52047">
    <property type="entry name" value="RNI-like"/>
    <property type="match status" value="1"/>
</dbReference>
<feature type="domain" description="F-box/LRR-repeat protein 15/At3g58940/PEG3-like LRR" evidence="2">
    <location>
        <begin position="31"/>
        <end position="136"/>
    </location>
</feature>
<gene>
    <name evidence="3" type="ORF">CRG98_031776</name>
</gene>
<evidence type="ECO:0000259" key="2">
    <source>
        <dbReference type="Pfam" id="PF24758"/>
    </source>
</evidence>
<dbReference type="Pfam" id="PF24758">
    <property type="entry name" value="LRR_At5g56370"/>
    <property type="match status" value="1"/>
</dbReference>
<dbReference type="InterPro" id="IPR006566">
    <property type="entry name" value="FBD"/>
</dbReference>
<keyword evidence="4" id="KW-1185">Reference proteome</keyword>
<evidence type="ECO:0000313" key="4">
    <source>
        <dbReference type="Proteomes" id="UP000233551"/>
    </source>
</evidence>
<organism evidence="3 4">
    <name type="scientific">Punica granatum</name>
    <name type="common">Pomegranate</name>
    <dbReference type="NCBI Taxonomy" id="22663"/>
    <lineage>
        <taxon>Eukaryota</taxon>
        <taxon>Viridiplantae</taxon>
        <taxon>Streptophyta</taxon>
        <taxon>Embryophyta</taxon>
        <taxon>Tracheophyta</taxon>
        <taxon>Spermatophyta</taxon>
        <taxon>Magnoliopsida</taxon>
        <taxon>eudicotyledons</taxon>
        <taxon>Gunneridae</taxon>
        <taxon>Pentapetalae</taxon>
        <taxon>rosids</taxon>
        <taxon>malvids</taxon>
        <taxon>Myrtales</taxon>
        <taxon>Lythraceae</taxon>
        <taxon>Punica</taxon>
    </lineage>
</organism>
<dbReference type="PANTHER" id="PTHR31900:SF31">
    <property type="entry name" value="F-BOX_LRR-REPEAT PROTEIN 13-LIKE"/>
    <property type="match status" value="1"/>
</dbReference>
<dbReference type="InterPro" id="IPR055411">
    <property type="entry name" value="LRR_FXL15/At3g58940/PEG3-like"/>
</dbReference>
<dbReference type="EMBL" id="PGOL01002454">
    <property type="protein sequence ID" value="PKI47815.1"/>
    <property type="molecule type" value="Genomic_DNA"/>
</dbReference>
<feature type="domain" description="FBD" evidence="1">
    <location>
        <begin position="306"/>
        <end position="347"/>
    </location>
</feature>
<comment type="caution">
    <text evidence="3">The sequence shown here is derived from an EMBL/GenBank/DDBJ whole genome shotgun (WGS) entry which is preliminary data.</text>
</comment>
<dbReference type="InterPro" id="IPR050232">
    <property type="entry name" value="FBL13/AtMIF1-like"/>
</dbReference>
<dbReference type="PANTHER" id="PTHR31900">
    <property type="entry name" value="F-BOX/RNI SUPERFAMILY PROTEIN-RELATED"/>
    <property type="match status" value="1"/>
</dbReference>